<gene>
    <name evidence="2" type="ORF">G2W53_035880</name>
</gene>
<sequence>MGCEDDLSSIMGNTPSESSQKVG</sequence>
<organism evidence="2 3">
    <name type="scientific">Senna tora</name>
    <dbReference type="NCBI Taxonomy" id="362788"/>
    <lineage>
        <taxon>Eukaryota</taxon>
        <taxon>Viridiplantae</taxon>
        <taxon>Streptophyta</taxon>
        <taxon>Embryophyta</taxon>
        <taxon>Tracheophyta</taxon>
        <taxon>Spermatophyta</taxon>
        <taxon>Magnoliopsida</taxon>
        <taxon>eudicotyledons</taxon>
        <taxon>Gunneridae</taxon>
        <taxon>Pentapetalae</taxon>
        <taxon>rosids</taxon>
        <taxon>fabids</taxon>
        <taxon>Fabales</taxon>
        <taxon>Fabaceae</taxon>
        <taxon>Caesalpinioideae</taxon>
        <taxon>Cassia clade</taxon>
        <taxon>Senna</taxon>
    </lineage>
</organism>
<comment type="caution">
    <text evidence="2">The sequence shown here is derived from an EMBL/GenBank/DDBJ whole genome shotgun (WGS) entry which is preliminary data.</text>
</comment>
<feature type="region of interest" description="Disordered" evidence="1">
    <location>
        <begin position="1"/>
        <end position="23"/>
    </location>
</feature>
<evidence type="ECO:0000256" key="1">
    <source>
        <dbReference type="SAM" id="MobiDB-lite"/>
    </source>
</evidence>
<keyword evidence="3" id="KW-1185">Reference proteome</keyword>
<feature type="compositionally biased region" description="Polar residues" evidence="1">
    <location>
        <begin position="10"/>
        <end position="23"/>
    </location>
</feature>
<dbReference type="Proteomes" id="UP000634136">
    <property type="component" value="Unassembled WGS sequence"/>
</dbReference>
<dbReference type="AlphaFoldDB" id="A0A834W4I7"/>
<evidence type="ECO:0000313" key="3">
    <source>
        <dbReference type="Proteomes" id="UP000634136"/>
    </source>
</evidence>
<evidence type="ECO:0000313" key="2">
    <source>
        <dbReference type="EMBL" id="KAF7809137.1"/>
    </source>
</evidence>
<dbReference type="EMBL" id="JAAIUW010000011">
    <property type="protein sequence ID" value="KAF7809137.1"/>
    <property type="molecule type" value="Genomic_DNA"/>
</dbReference>
<accession>A0A834W4I7</accession>
<name>A0A834W4I7_9FABA</name>
<protein>
    <submittedName>
        <fullName evidence="2">Uncharacterized protein</fullName>
    </submittedName>
</protein>
<proteinExistence type="predicted"/>
<reference evidence="2" key="1">
    <citation type="submission" date="2020-09" db="EMBL/GenBank/DDBJ databases">
        <title>Genome-Enabled Discovery of Anthraquinone Biosynthesis in Senna tora.</title>
        <authorList>
            <person name="Kang S.-H."/>
            <person name="Pandey R.P."/>
            <person name="Lee C.-M."/>
            <person name="Sim J.-S."/>
            <person name="Jeong J.-T."/>
            <person name="Choi B.-S."/>
            <person name="Jung M."/>
            <person name="Ginzburg D."/>
            <person name="Zhao K."/>
            <person name="Won S.Y."/>
            <person name="Oh T.-J."/>
            <person name="Yu Y."/>
            <person name="Kim N.-H."/>
            <person name="Lee O.R."/>
            <person name="Lee T.-H."/>
            <person name="Bashyal P."/>
            <person name="Kim T.-S."/>
            <person name="Lee W.-H."/>
            <person name="Kawkins C."/>
            <person name="Kim C.-K."/>
            <person name="Kim J.S."/>
            <person name="Ahn B.O."/>
            <person name="Rhee S.Y."/>
            <person name="Sohng J.K."/>
        </authorList>
    </citation>
    <scope>NUCLEOTIDE SEQUENCE</scope>
    <source>
        <tissue evidence="2">Leaf</tissue>
    </source>
</reference>